<feature type="domain" description="Transposase IS200-like" evidence="1">
    <location>
        <begin position="12"/>
        <end position="137"/>
    </location>
</feature>
<evidence type="ECO:0000313" key="2">
    <source>
        <dbReference type="EMBL" id="NGZ43853.1"/>
    </source>
</evidence>
<gene>
    <name evidence="2" type="ORF">EWU23_05120</name>
</gene>
<organism evidence="2 3">
    <name type="scientific">Aquirufa beregesia</name>
    <dbReference type="NCBI Taxonomy" id="2516556"/>
    <lineage>
        <taxon>Bacteria</taxon>
        <taxon>Pseudomonadati</taxon>
        <taxon>Bacteroidota</taxon>
        <taxon>Cytophagia</taxon>
        <taxon>Cytophagales</taxon>
        <taxon>Flectobacillaceae</taxon>
        <taxon>Aquirufa</taxon>
    </lineage>
</organism>
<protein>
    <recommendedName>
        <fullName evidence="1">Transposase IS200-like domain-containing protein</fullName>
    </recommendedName>
</protein>
<dbReference type="EMBL" id="SEWW01000002">
    <property type="protein sequence ID" value="NGZ43853.1"/>
    <property type="molecule type" value="Genomic_DNA"/>
</dbReference>
<dbReference type="RefSeq" id="WP_166229545.1">
    <property type="nucleotide sequence ID" value="NZ_CBCSIJ010000004.1"/>
</dbReference>
<dbReference type="Gene3D" id="3.30.70.1290">
    <property type="entry name" value="Transposase IS200-like"/>
    <property type="match status" value="1"/>
</dbReference>
<comment type="caution">
    <text evidence="2">The sequence shown here is derived from an EMBL/GenBank/DDBJ whole genome shotgun (WGS) entry which is preliminary data.</text>
</comment>
<accession>A0ABX0EUT5</accession>
<dbReference type="SMART" id="SM01321">
    <property type="entry name" value="Y1_Tnp"/>
    <property type="match status" value="1"/>
</dbReference>
<proteinExistence type="predicted"/>
<reference evidence="2 3" key="1">
    <citation type="submission" date="2019-02" db="EMBL/GenBank/DDBJ databases">
        <title>Genome of a new Bacteroidetes strain.</title>
        <authorList>
            <person name="Pitt A."/>
        </authorList>
    </citation>
    <scope>NUCLEOTIDE SEQUENCE [LARGE SCALE GENOMIC DNA]</scope>
    <source>
        <strain evidence="2 3">50C-KIRBA</strain>
    </source>
</reference>
<dbReference type="InterPro" id="IPR036515">
    <property type="entry name" value="Transposase_17_sf"/>
</dbReference>
<dbReference type="InterPro" id="IPR002686">
    <property type="entry name" value="Transposase_17"/>
</dbReference>
<sequence length="203" mass="24270">MAFVEHYYTQFNSGEFYHLYNRGIDKKAIFKSRSNYSYFLRQWVKYLEGYLDVIAFSLNENHFHFLVQVNHFNESDLAGRTVHQLIVSRLKKFFQSYTMAFNKQHGRVGTLFQTPFKRVLVAKAEDLSTLICYIHVNPQKHGLIHDFRQWEWSSYGKVLQFKKSVVNREFVLEWFGGKKQFVDFHSIELKETDILALTDEKME</sequence>
<dbReference type="Proteomes" id="UP001318301">
    <property type="component" value="Unassembled WGS sequence"/>
</dbReference>
<dbReference type="SUPFAM" id="SSF143422">
    <property type="entry name" value="Transposase IS200-like"/>
    <property type="match status" value="1"/>
</dbReference>
<dbReference type="PANTHER" id="PTHR34322:SF2">
    <property type="entry name" value="TRANSPOSASE IS200-LIKE DOMAIN-CONTAINING PROTEIN"/>
    <property type="match status" value="1"/>
</dbReference>
<name>A0ABX0EUT5_9BACT</name>
<keyword evidence="3" id="KW-1185">Reference proteome</keyword>
<dbReference type="PANTHER" id="PTHR34322">
    <property type="entry name" value="TRANSPOSASE, Y1_TNP DOMAIN-CONTAINING"/>
    <property type="match status" value="1"/>
</dbReference>
<evidence type="ECO:0000313" key="3">
    <source>
        <dbReference type="Proteomes" id="UP001318301"/>
    </source>
</evidence>
<evidence type="ECO:0000259" key="1">
    <source>
        <dbReference type="SMART" id="SM01321"/>
    </source>
</evidence>